<dbReference type="Proteomes" id="UP000199455">
    <property type="component" value="Unassembled WGS sequence"/>
</dbReference>
<dbReference type="STRING" id="390242.SAMN04488024_1281"/>
<evidence type="ECO:0000313" key="1">
    <source>
        <dbReference type="EMBL" id="SDE50407.1"/>
    </source>
</evidence>
<dbReference type="PROSITE" id="PS51257">
    <property type="entry name" value="PROKAR_LIPOPROTEIN"/>
    <property type="match status" value="1"/>
</dbReference>
<dbReference type="RefSeq" id="WP_090773446.1">
    <property type="nucleotide sequence ID" value="NZ_FMZH01000028.1"/>
</dbReference>
<dbReference type="AlphaFoldDB" id="A0A1G7DFW2"/>
<evidence type="ECO:0008006" key="3">
    <source>
        <dbReference type="Google" id="ProtNLM"/>
    </source>
</evidence>
<dbReference type="EMBL" id="FMZH01000028">
    <property type="protein sequence ID" value="SDE50407.1"/>
    <property type="molecule type" value="Genomic_DNA"/>
</dbReference>
<proteinExistence type="predicted"/>
<accession>A0A1G7DFW2</accession>
<name>A0A1G7DFW2_9SPHI</name>
<keyword evidence="2" id="KW-1185">Reference proteome</keyword>
<reference evidence="2" key="1">
    <citation type="submission" date="2016-10" db="EMBL/GenBank/DDBJ databases">
        <authorList>
            <person name="Varghese N."/>
            <person name="Submissions S."/>
        </authorList>
    </citation>
    <scope>NUCLEOTIDE SEQUENCE [LARGE SCALE GENOMIC DNA]</scope>
    <source>
        <strain evidence="2">DSM 18609</strain>
    </source>
</reference>
<dbReference type="InterPro" id="IPR011050">
    <property type="entry name" value="Pectin_lyase_fold/virulence"/>
</dbReference>
<dbReference type="SUPFAM" id="SSF51126">
    <property type="entry name" value="Pectin lyase-like"/>
    <property type="match status" value="1"/>
</dbReference>
<sequence>MRFNIGLLLLFIFMVSACRKGERITTDPNAKLSISNPEILFDTIFTSVGSVTKRIKIANKNNDAVKISEIKLAGGNTSPFTININGENLLNKNDLIINGQDSINLFVKVTINPNAQNLAFLVQDSIILNTNGNRQVVQLLAYGQNAIFVNNAVINSNAVWVKALPYIINGTLTVKSASTLTMQPGTKIYFHKDANLNIEGSLNVNGTISEPVIFCSDRLEKIYDDEPGQWKGIFIKRNGNGLIKHAIIKNASVGITSDSLSLNANPKLILSSSIIKNMQVAAYIGYHSELLAFNNLMYNCGNYLIYAVGGGNYNLKQNTFAGYNLNFPRKTAALSFSDYLSANAYNKLQLDLTNNIIWGSLTNELDIQRKTSAIVQLSLWNNIIRTTSSSYNNNGNILNVDPLFADKVLENFEVQTNSQAVKKGKDLSTDLYFSNYLNKDMKENSRFYPSTLGCYEK</sequence>
<gene>
    <name evidence="1" type="ORF">SAMN04488024_1281</name>
</gene>
<protein>
    <recommendedName>
        <fullName evidence="3">Right handed beta helix region</fullName>
    </recommendedName>
</protein>
<evidence type="ECO:0000313" key="2">
    <source>
        <dbReference type="Proteomes" id="UP000199455"/>
    </source>
</evidence>
<organism evidence="1 2">
    <name type="scientific">Pedobacter soli</name>
    <dbReference type="NCBI Taxonomy" id="390242"/>
    <lineage>
        <taxon>Bacteria</taxon>
        <taxon>Pseudomonadati</taxon>
        <taxon>Bacteroidota</taxon>
        <taxon>Sphingobacteriia</taxon>
        <taxon>Sphingobacteriales</taxon>
        <taxon>Sphingobacteriaceae</taxon>
        <taxon>Pedobacter</taxon>
    </lineage>
</organism>